<dbReference type="Gene3D" id="3.20.20.80">
    <property type="entry name" value="Glycosidases"/>
    <property type="match status" value="1"/>
</dbReference>
<feature type="domain" description="Glycoside hydrolase family 42 N-terminal" evidence="3">
    <location>
        <begin position="84"/>
        <end position="209"/>
    </location>
</feature>
<evidence type="ECO:0000313" key="5">
    <source>
        <dbReference type="Proteomes" id="UP000000238"/>
    </source>
</evidence>
<dbReference type="SUPFAM" id="SSF51445">
    <property type="entry name" value="(Trans)glycosidases"/>
    <property type="match status" value="1"/>
</dbReference>
<dbReference type="KEGG" id="hch:HCH_00814"/>
<evidence type="ECO:0000259" key="3">
    <source>
        <dbReference type="Pfam" id="PF02449"/>
    </source>
</evidence>
<dbReference type="eggNOG" id="COG1874">
    <property type="taxonomic scope" value="Bacteria"/>
</dbReference>
<evidence type="ECO:0000256" key="1">
    <source>
        <dbReference type="ARBA" id="ARBA00022801"/>
    </source>
</evidence>
<dbReference type="GO" id="GO:0009341">
    <property type="term" value="C:beta-galactosidase complex"/>
    <property type="evidence" value="ECO:0007669"/>
    <property type="project" value="InterPro"/>
</dbReference>
<dbReference type="RefSeq" id="WP_011394785.1">
    <property type="nucleotide sequence ID" value="NC_007645.1"/>
</dbReference>
<proteinExistence type="predicted"/>
<evidence type="ECO:0000256" key="2">
    <source>
        <dbReference type="ARBA" id="ARBA00023295"/>
    </source>
</evidence>
<organism evidence="4 5">
    <name type="scientific">Hahella chejuensis (strain KCTC 2396)</name>
    <dbReference type="NCBI Taxonomy" id="349521"/>
    <lineage>
        <taxon>Bacteria</taxon>
        <taxon>Pseudomonadati</taxon>
        <taxon>Pseudomonadota</taxon>
        <taxon>Gammaproteobacteria</taxon>
        <taxon>Oceanospirillales</taxon>
        <taxon>Hahellaceae</taxon>
        <taxon>Hahella</taxon>
    </lineage>
</organism>
<dbReference type="InterPro" id="IPR013529">
    <property type="entry name" value="Glyco_hydro_42_N"/>
</dbReference>
<evidence type="ECO:0000313" key="4">
    <source>
        <dbReference type="EMBL" id="ABC27708.1"/>
    </source>
</evidence>
<dbReference type="EMBL" id="CP000155">
    <property type="protein sequence ID" value="ABC27708.1"/>
    <property type="molecule type" value="Genomic_DNA"/>
</dbReference>
<dbReference type="OrthoDB" id="9800974at2"/>
<keyword evidence="2" id="KW-0326">Glycosidase</keyword>
<gene>
    <name evidence="4" type="ordered locus">HCH_00814</name>
</gene>
<accession>Q2SNR6</accession>
<dbReference type="HOGENOM" id="CLU_065332_0_0_6"/>
<dbReference type="GO" id="GO:0004565">
    <property type="term" value="F:beta-galactosidase activity"/>
    <property type="evidence" value="ECO:0007669"/>
    <property type="project" value="InterPro"/>
</dbReference>
<keyword evidence="1" id="KW-0378">Hydrolase</keyword>
<reference evidence="4 5" key="1">
    <citation type="journal article" date="2005" name="Nucleic Acids Res.">
        <title>Genomic blueprint of Hahella chejuensis, a marine microbe producing an algicidal agent.</title>
        <authorList>
            <person name="Jeong H."/>
            <person name="Yim J.H."/>
            <person name="Lee C."/>
            <person name="Choi S.-H."/>
            <person name="Park Y.K."/>
            <person name="Yoon S.H."/>
            <person name="Hur C.-G."/>
            <person name="Kang H.-Y."/>
            <person name="Kim D."/>
            <person name="Lee H.H."/>
            <person name="Park K.H."/>
            <person name="Park S.-H."/>
            <person name="Park H.-S."/>
            <person name="Lee H.K."/>
            <person name="Oh T.K."/>
            <person name="Kim J.F."/>
        </authorList>
    </citation>
    <scope>NUCLEOTIDE SEQUENCE [LARGE SCALE GENOMIC DNA]</scope>
    <source>
        <strain evidence="4 5">KCTC 2396</strain>
    </source>
</reference>
<dbReference type="Proteomes" id="UP000000238">
    <property type="component" value="Chromosome"/>
</dbReference>
<keyword evidence="5" id="KW-1185">Reference proteome</keyword>
<dbReference type="AlphaFoldDB" id="Q2SNR6"/>
<dbReference type="InterPro" id="IPR017853">
    <property type="entry name" value="GH"/>
</dbReference>
<dbReference type="Pfam" id="PF02449">
    <property type="entry name" value="Glyco_hydro_42"/>
    <property type="match status" value="1"/>
</dbReference>
<name>Q2SNR6_HAHCH</name>
<dbReference type="STRING" id="349521.HCH_00814"/>
<sequence>MSKEFFTIRSHTLSSIRNNWKAALNSLLFSGAIVASGAVSSTVNAMQSPNLSGIYCSCSPTTERNSSIFHNAGEIEYMDGVLVRISWALLEPTPGVYDWSRLDSQLAKAQQEGVKVALAITNGAEAPLWLKAQGAQTLDYLFRAVYPKSMPLPWDSVFLDRYTQFIDALGQRYDGNPNIELVHMTNSTTNGFEMQYFFDRDTESRFRSMGFSNEVLVESWKHIMDAYDAAFPTTKLDVEIHPVFRSPVVAQEVAAYGHASIGSRFGLFAAWFSEENAMNAYPEMYNLLVSAQATSFAAVQIVGTASSDRANIQLTEEELLGSIQFALDSGFSYIEIWAADLKSDALSDDLTLVHTSIELASE</sequence>
<protein>
    <recommendedName>
        <fullName evidence="3">Glycoside hydrolase family 42 N-terminal domain-containing protein</fullName>
    </recommendedName>
</protein>
<dbReference type="GO" id="GO:0005975">
    <property type="term" value="P:carbohydrate metabolic process"/>
    <property type="evidence" value="ECO:0007669"/>
    <property type="project" value="InterPro"/>
</dbReference>